<evidence type="ECO:0000313" key="3">
    <source>
        <dbReference type="Proteomes" id="UP001152087"/>
    </source>
</evidence>
<protein>
    <submittedName>
        <fullName evidence="2">Uncharacterized protein</fullName>
    </submittedName>
</protein>
<proteinExistence type="predicted"/>
<dbReference type="EMBL" id="JAOQAV010000022">
    <property type="protein sequence ID" value="KAJ4185704.1"/>
    <property type="molecule type" value="Genomic_DNA"/>
</dbReference>
<evidence type="ECO:0000313" key="2">
    <source>
        <dbReference type="EMBL" id="KAJ4185704.1"/>
    </source>
</evidence>
<comment type="caution">
    <text evidence="2">The sequence shown here is derived from an EMBL/GenBank/DDBJ whole genome shotgun (WGS) entry which is preliminary data.</text>
</comment>
<keyword evidence="3" id="KW-1185">Reference proteome</keyword>
<dbReference type="AlphaFoldDB" id="A0A9W8R3B1"/>
<evidence type="ECO:0000256" key="1">
    <source>
        <dbReference type="SAM" id="MobiDB-lite"/>
    </source>
</evidence>
<accession>A0A9W8R3B1</accession>
<feature type="compositionally biased region" description="Basic and acidic residues" evidence="1">
    <location>
        <begin position="46"/>
        <end position="64"/>
    </location>
</feature>
<feature type="region of interest" description="Disordered" evidence="1">
    <location>
        <begin position="37"/>
        <end position="64"/>
    </location>
</feature>
<name>A0A9W8R3B1_9HYPO</name>
<organism evidence="2 3">
    <name type="scientific">Fusarium falciforme</name>
    <dbReference type="NCBI Taxonomy" id="195108"/>
    <lineage>
        <taxon>Eukaryota</taxon>
        <taxon>Fungi</taxon>
        <taxon>Dikarya</taxon>
        <taxon>Ascomycota</taxon>
        <taxon>Pezizomycotina</taxon>
        <taxon>Sordariomycetes</taxon>
        <taxon>Hypocreomycetidae</taxon>
        <taxon>Hypocreales</taxon>
        <taxon>Nectriaceae</taxon>
        <taxon>Fusarium</taxon>
        <taxon>Fusarium solani species complex</taxon>
    </lineage>
</organism>
<dbReference type="Proteomes" id="UP001152087">
    <property type="component" value="Unassembled WGS sequence"/>
</dbReference>
<reference evidence="2" key="1">
    <citation type="submission" date="2022-09" db="EMBL/GenBank/DDBJ databases">
        <title>Fusarium specimens isolated from Avocado Roots.</title>
        <authorList>
            <person name="Stajich J."/>
            <person name="Roper C."/>
            <person name="Heimlech-Rivalta G."/>
        </authorList>
    </citation>
    <scope>NUCLEOTIDE SEQUENCE</scope>
    <source>
        <strain evidence="2">A02</strain>
    </source>
</reference>
<gene>
    <name evidence="2" type="ORF">NW755_008154</name>
</gene>
<sequence>MGWRCTNNGCATNTPNPIESSVCLHCGCRWAVNPYKMTDPPAPAPDNKEKKKEAEKNKENDPKK</sequence>